<feature type="domain" description="Integrase catalytic" evidence="11">
    <location>
        <begin position="1"/>
        <end position="124"/>
    </location>
</feature>
<evidence type="ECO:0000313" key="12">
    <source>
        <dbReference type="EMBL" id="KAK3253177.1"/>
    </source>
</evidence>
<keyword evidence="8" id="KW-0808">Transferase</keyword>
<dbReference type="InterPro" id="IPR013103">
    <property type="entry name" value="RVT_2"/>
</dbReference>
<proteinExistence type="predicted"/>
<keyword evidence="2" id="KW-0479">Metal-binding</keyword>
<evidence type="ECO:0000256" key="7">
    <source>
        <dbReference type="ARBA" id="ARBA00022918"/>
    </source>
</evidence>
<dbReference type="SUPFAM" id="SSF53098">
    <property type="entry name" value="Ribonuclease H-like"/>
    <property type="match status" value="1"/>
</dbReference>
<protein>
    <recommendedName>
        <fullName evidence="11">Integrase catalytic domain-containing protein</fullName>
    </recommendedName>
</protein>
<evidence type="ECO:0000256" key="10">
    <source>
        <dbReference type="ARBA" id="ARBA00023268"/>
    </source>
</evidence>
<dbReference type="InterPro" id="IPR039537">
    <property type="entry name" value="Retrotran_Ty1/copia-like"/>
</dbReference>
<dbReference type="CDD" id="cd09272">
    <property type="entry name" value="RNase_HI_RT_Ty1"/>
    <property type="match status" value="1"/>
</dbReference>
<dbReference type="GO" id="GO:0003887">
    <property type="term" value="F:DNA-directed DNA polymerase activity"/>
    <property type="evidence" value="ECO:0007669"/>
    <property type="project" value="UniProtKB-KW"/>
</dbReference>
<dbReference type="EMBL" id="LGRX02024979">
    <property type="protein sequence ID" value="KAK3253177.1"/>
    <property type="molecule type" value="Genomic_DNA"/>
</dbReference>
<dbReference type="InterPro" id="IPR012337">
    <property type="entry name" value="RNaseH-like_sf"/>
</dbReference>
<dbReference type="PROSITE" id="PS50994">
    <property type="entry name" value="INTEGRASE"/>
    <property type="match status" value="1"/>
</dbReference>
<accession>A0AAE0F6I9</accession>
<keyword evidence="4" id="KW-0378">Hydrolase</keyword>
<keyword evidence="6" id="KW-0229">DNA integration</keyword>
<name>A0AAE0F6I9_9CHLO</name>
<dbReference type="GO" id="GO:0003676">
    <property type="term" value="F:nucleic acid binding"/>
    <property type="evidence" value="ECO:0007669"/>
    <property type="project" value="InterPro"/>
</dbReference>
<gene>
    <name evidence="12" type="ORF">CYMTET_37568</name>
</gene>
<dbReference type="GO" id="GO:0004519">
    <property type="term" value="F:endonuclease activity"/>
    <property type="evidence" value="ECO:0007669"/>
    <property type="project" value="UniProtKB-KW"/>
</dbReference>
<comment type="caution">
    <text evidence="12">The sequence shown here is derived from an EMBL/GenBank/DDBJ whole genome shotgun (WGS) entry which is preliminary data.</text>
</comment>
<evidence type="ECO:0000256" key="3">
    <source>
        <dbReference type="ARBA" id="ARBA00022759"/>
    </source>
</evidence>
<dbReference type="GO" id="GO:0006310">
    <property type="term" value="P:DNA recombination"/>
    <property type="evidence" value="ECO:0007669"/>
    <property type="project" value="UniProtKB-KW"/>
</dbReference>
<evidence type="ECO:0000256" key="2">
    <source>
        <dbReference type="ARBA" id="ARBA00022723"/>
    </source>
</evidence>
<dbReference type="Gene3D" id="3.30.420.10">
    <property type="entry name" value="Ribonuclease H-like superfamily/Ribonuclease H"/>
    <property type="match status" value="1"/>
</dbReference>
<evidence type="ECO:0000256" key="9">
    <source>
        <dbReference type="ARBA" id="ARBA00023172"/>
    </source>
</evidence>
<dbReference type="InterPro" id="IPR036397">
    <property type="entry name" value="RNaseH_sf"/>
</dbReference>
<reference evidence="12 13" key="1">
    <citation type="journal article" date="2015" name="Genome Biol. Evol.">
        <title>Comparative Genomics of a Bacterivorous Green Alga Reveals Evolutionary Causalities and Consequences of Phago-Mixotrophic Mode of Nutrition.</title>
        <authorList>
            <person name="Burns J.A."/>
            <person name="Paasch A."/>
            <person name="Narechania A."/>
            <person name="Kim E."/>
        </authorList>
    </citation>
    <scope>NUCLEOTIDE SEQUENCE [LARGE SCALE GENOMIC DNA]</scope>
    <source>
        <strain evidence="12 13">PLY_AMNH</strain>
    </source>
</reference>
<dbReference type="GO" id="GO:0046872">
    <property type="term" value="F:metal ion binding"/>
    <property type="evidence" value="ECO:0007669"/>
    <property type="project" value="UniProtKB-KW"/>
</dbReference>
<dbReference type="GO" id="GO:0016787">
    <property type="term" value="F:hydrolase activity"/>
    <property type="evidence" value="ECO:0007669"/>
    <property type="project" value="UniProtKB-KW"/>
</dbReference>
<sequence length="389" mass="43693">MFRISASRAFLGEDLDVKEIVYDLDLLVLQSDNDTTIIAGQTAEYCRQHGILQRTMAPYLHDNNARVDLYNHLVQAKARAMLVTAGLPASMWPLACRHAVYLLNRVVKAELGMQSSMQVLNQKVDLTSLLALEQHVWGFLDIDKKEECVLIDVKQAIVPVSSLPAGAKALGMKAVYKLRFDAANVLTERKSRWIIFGNKQSHGVNYEEVYSPCTQLNTLRILIQLRLIWGLLAFTMDVVTCLLNSELDIEAPLYASSTVMYSSKLQKTVAMSTVDGELVALSETARDIEHVVNLLSEFAAVQLPVVLRGDNHASIIQAESALNKTASRHIAVWEVRDRYVVKLAELGRIRIVKVPSSENLADFFTKSMPTDRFLVIRQTVLRFFRSTEE</sequence>
<keyword evidence="10" id="KW-0511">Multifunctional enzyme</keyword>
<evidence type="ECO:0000313" key="13">
    <source>
        <dbReference type="Proteomes" id="UP001190700"/>
    </source>
</evidence>
<dbReference type="GO" id="GO:0015074">
    <property type="term" value="P:DNA integration"/>
    <property type="evidence" value="ECO:0007669"/>
    <property type="project" value="UniProtKB-KW"/>
</dbReference>
<dbReference type="Pfam" id="PF07727">
    <property type="entry name" value="RVT_2"/>
    <property type="match status" value="1"/>
</dbReference>
<keyword evidence="9" id="KW-0233">DNA recombination</keyword>
<evidence type="ECO:0000256" key="1">
    <source>
        <dbReference type="ARBA" id="ARBA00022722"/>
    </source>
</evidence>
<keyword evidence="5" id="KW-0460">Magnesium</keyword>
<keyword evidence="8" id="KW-0548">Nucleotidyltransferase</keyword>
<evidence type="ECO:0000256" key="4">
    <source>
        <dbReference type="ARBA" id="ARBA00022801"/>
    </source>
</evidence>
<dbReference type="AlphaFoldDB" id="A0AAE0F6I9"/>
<evidence type="ECO:0000256" key="8">
    <source>
        <dbReference type="ARBA" id="ARBA00022932"/>
    </source>
</evidence>
<dbReference type="GO" id="GO:0003964">
    <property type="term" value="F:RNA-directed DNA polymerase activity"/>
    <property type="evidence" value="ECO:0007669"/>
    <property type="project" value="UniProtKB-KW"/>
</dbReference>
<dbReference type="PANTHER" id="PTHR42648">
    <property type="entry name" value="TRANSPOSASE, PUTATIVE-RELATED"/>
    <property type="match status" value="1"/>
</dbReference>
<keyword evidence="1" id="KW-0540">Nuclease</keyword>
<evidence type="ECO:0000259" key="11">
    <source>
        <dbReference type="PROSITE" id="PS50994"/>
    </source>
</evidence>
<dbReference type="PANTHER" id="PTHR42648:SF11">
    <property type="entry name" value="TRANSPOSON TY4-P GAG-POL POLYPROTEIN"/>
    <property type="match status" value="1"/>
</dbReference>
<evidence type="ECO:0000256" key="5">
    <source>
        <dbReference type="ARBA" id="ARBA00022842"/>
    </source>
</evidence>
<keyword evidence="8" id="KW-0239">DNA-directed DNA polymerase</keyword>
<dbReference type="Proteomes" id="UP001190700">
    <property type="component" value="Unassembled WGS sequence"/>
</dbReference>
<keyword evidence="7" id="KW-0695">RNA-directed DNA polymerase</keyword>
<keyword evidence="13" id="KW-1185">Reference proteome</keyword>
<organism evidence="12 13">
    <name type="scientific">Cymbomonas tetramitiformis</name>
    <dbReference type="NCBI Taxonomy" id="36881"/>
    <lineage>
        <taxon>Eukaryota</taxon>
        <taxon>Viridiplantae</taxon>
        <taxon>Chlorophyta</taxon>
        <taxon>Pyramimonadophyceae</taxon>
        <taxon>Pyramimonadales</taxon>
        <taxon>Pyramimonadaceae</taxon>
        <taxon>Cymbomonas</taxon>
    </lineage>
</organism>
<dbReference type="InterPro" id="IPR001584">
    <property type="entry name" value="Integrase_cat-core"/>
</dbReference>
<evidence type="ECO:0000256" key="6">
    <source>
        <dbReference type="ARBA" id="ARBA00022908"/>
    </source>
</evidence>
<keyword evidence="3" id="KW-0255">Endonuclease</keyword>